<proteinExistence type="predicted"/>
<reference evidence="1 2" key="1">
    <citation type="submission" date="2019-05" db="EMBL/GenBank/DDBJ databases">
        <title>Another draft genome of Portunus trituberculatus and its Hox gene families provides insights of decapod evolution.</title>
        <authorList>
            <person name="Jeong J.-H."/>
            <person name="Song I."/>
            <person name="Kim S."/>
            <person name="Choi T."/>
            <person name="Kim D."/>
            <person name="Ryu S."/>
            <person name="Kim W."/>
        </authorList>
    </citation>
    <scope>NUCLEOTIDE SEQUENCE [LARGE SCALE GENOMIC DNA]</scope>
    <source>
        <tissue evidence="1">Muscle</tissue>
    </source>
</reference>
<gene>
    <name evidence="1" type="ORF">E2C01_001400</name>
</gene>
<dbReference type="Proteomes" id="UP000324222">
    <property type="component" value="Unassembled WGS sequence"/>
</dbReference>
<accession>A0A5B7CH36</accession>
<dbReference type="EMBL" id="VSRR010000044">
    <property type="protein sequence ID" value="MPC08807.1"/>
    <property type="molecule type" value="Genomic_DNA"/>
</dbReference>
<evidence type="ECO:0000313" key="1">
    <source>
        <dbReference type="EMBL" id="MPC08807.1"/>
    </source>
</evidence>
<sequence>MNGSDAASVTVSCWNFLLLVKTSARLHSLGLLTLYRRGWGDEGMGGMGGWMGGDAGRGEEKEERD</sequence>
<keyword evidence="2" id="KW-1185">Reference proteome</keyword>
<protein>
    <submittedName>
        <fullName evidence="1">Uncharacterized protein</fullName>
    </submittedName>
</protein>
<evidence type="ECO:0000313" key="2">
    <source>
        <dbReference type="Proteomes" id="UP000324222"/>
    </source>
</evidence>
<dbReference type="AlphaFoldDB" id="A0A5B7CH36"/>
<comment type="caution">
    <text evidence="1">The sequence shown here is derived from an EMBL/GenBank/DDBJ whole genome shotgun (WGS) entry which is preliminary data.</text>
</comment>
<organism evidence="1 2">
    <name type="scientific">Portunus trituberculatus</name>
    <name type="common">Swimming crab</name>
    <name type="synonym">Neptunus trituberculatus</name>
    <dbReference type="NCBI Taxonomy" id="210409"/>
    <lineage>
        <taxon>Eukaryota</taxon>
        <taxon>Metazoa</taxon>
        <taxon>Ecdysozoa</taxon>
        <taxon>Arthropoda</taxon>
        <taxon>Crustacea</taxon>
        <taxon>Multicrustacea</taxon>
        <taxon>Malacostraca</taxon>
        <taxon>Eumalacostraca</taxon>
        <taxon>Eucarida</taxon>
        <taxon>Decapoda</taxon>
        <taxon>Pleocyemata</taxon>
        <taxon>Brachyura</taxon>
        <taxon>Eubrachyura</taxon>
        <taxon>Portunoidea</taxon>
        <taxon>Portunidae</taxon>
        <taxon>Portuninae</taxon>
        <taxon>Portunus</taxon>
    </lineage>
</organism>
<name>A0A5B7CH36_PORTR</name>